<keyword evidence="16" id="KW-0594">Phospholipid biosynthesis</keyword>
<evidence type="ECO:0000256" key="14">
    <source>
        <dbReference type="ARBA" id="ARBA00023098"/>
    </source>
</evidence>
<keyword evidence="21" id="KW-1185">Reference proteome</keyword>
<feature type="transmembrane region" description="Helical" evidence="19">
    <location>
        <begin position="205"/>
        <end position="224"/>
    </location>
</feature>
<evidence type="ECO:0000256" key="4">
    <source>
        <dbReference type="ARBA" id="ARBA00005189"/>
    </source>
</evidence>
<dbReference type="EMBL" id="AWXE01000001">
    <property type="protein sequence ID" value="ERL47288.1"/>
    <property type="molecule type" value="Genomic_DNA"/>
</dbReference>
<reference evidence="20 21" key="1">
    <citation type="journal article" date="2014" name="FEMS Microbiol. Ecol.">
        <title>Genomic differentiation among two strains of the PS1 clade isolated from geographically separated marine habitats.</title>
        <authorList>
            <person name="Jimenez-Infante F."/>
            <person name="Ngugi D.K."/>
            <person name="Alam I."/>
            <person name="Rashid M."/>
            <person name="Baalawi W."/>
            <person name="Kamau A.A."/>
            <person name="Bajic V.B."/>
            <person name="Stingl U."/>
        </authorList>
    </citation>
    <scope>NUCLEOTIDE SEQUENCE [LARGE SCALE GENOMIC DNA]</scope>
    <source>
        <strain evidence="20 21">RS24</strain>
    </source>
</reference>
<evidence type="ECO:0000313" key="20">
    <source>
        <dbReference type="EMBL" id="ERL47288.1"/>
    </source>
</evidence>
<keyword evidence="8" id="KW-1003">Cell membrane</keyword>
<dbReference type="EC" id="2.7.7.41" evidence="6 18"/>
<organism evidence="20 21">
    <name type="scientific">Candidatus Micropelagius thuwalensis</name>
    <dbReference type="NCBI Taxonomy" id="1397666"/>
    <lineage>
        <taxon>Bacteria</taxon>
        <taxon>Pseudomonadati</taxon>
        <taxon>Pseudomonadota</taxon>
        <taxon>Alphaproteobacteria</taxon>
        <taxon>PS1 clade</taxon>
        <taxon>Candidatus Micropelagius</taxon>
    </lineage>
</organism>
<dbReference type="PANTHER" id="PTHR46382">
    <property type="entry name" value="PHOSPHATIDATE CYTIDYLYLTRANSFERASE"/>
    <property type="match status" value="1"/>
</dbReference>
<feature type="transmembrane region" description="Helical" evidence="19">
    <location>
        <begin position="179"/>
        <end position="199"/>
    </location>
</feature>
<keyword evidence="12 18" id="KW-0548">Nucleotidyltransferase</keyword>
<gene>
    <name evidence="20" type="primary">secG</name>
    <name evidence="20" type="ORF">RS24_00221</name>
</gene>
<dbReference type="GO" id="GO:0005886">
    <property type="term" value="C:plasma membrane"/>
    <property type="evidence" value="ECO:0007669"/>
    <property type="project" value="UniProtKB-SubCell"/>
</dbReference>
<dbReference type="AlphaFoldDB" id="U2WUV7"/>
<evidence type="ECO:0000256" key="5">
    <source>
        <dbReference type="ARBA" id="ARBA00010185"/>
    </source>
</evidence>
<evidence type="ECO:0000256" key="7">
    <source>
        <dbReference type="ARBA" id="ARBA00019373"/>
    </source>
</evidence>
<evidence type="ECO:0000256" key="13">
    <source>
        <dbReference type="ARBA" id="ARBA00022989"/>
    </source>
</evidence>
<sequence length="282" mass="29646">MNQQVVQAVGSSPKGGLKSRFITAVLALPIVLIILWQGGLPFTAFIAIICVIMGVEWINIISKEAKLAQILLSSLLVLIALASHEGFGAGLGFYIFGLLISIGLSLLLGLQLSLLGGGFAYIGAATLSIILLRSLDNGIWLVLFVFWVVWATDVMAYVFGKTIGGAKLAPVISPNKTWAGLAGGIIGAAIIGAVMSFFIPNTSAIYLIVFGGILAVISQIGDLFESSLKRKYDVKDSGGILPGHGGMLDRLDGMLAVAITVFLLLIARSFDKGLTANAVLVW</sequence>
<keyword evidence="11 18" id="KW-0812">Transmembrane</keyword>
<feature type="transmembrane region" description="Helical" evidence="19">
    <location>
        <begin position="251"/>
        <end position="270"/>
    </location>
</feature>
<evidence type="ECO:0000256" key="3">
    <source>
        <dbReference type="ARBA" id="ARBA00005119"/>
    </source>
</evidence>
<keyword evidence="17" id="KW-1208">Phospholipid metabolism</keyword>
<keyword evidence="9" id="KW-0444">Lipid biosynthesis</keyword>
<evidence type="ECO:0000256" key="8">
    <source>
        <dbReference type="ARBA" id="ARBA00022475"/>
    </source>
</evidence>
<evidence type="ECO:0000256" key="18">
    <source>
        <dbReference type="RuleBase" id="RU003938"/>
    </source>
</evidence>
<dbReference type="RefSeq" id="WP_021776306.1">
    <property type="nucleotide sequence ID" value="NZ_AWXE01000001.1"/>
</dbReference>
<comment type="similarity">
    <text evidence="5 18">Belongs to the CDS family.</text>
</comment>
<evidence type="ECO:0000256" key="10">
    <source>
        <dbReference type="ARBA" id="ARBA00022679"/>
    </source>
</evidence>
<dbReference type="Proteomes" id="UP000016762">
    <property type="component" value="Unassembled WGS sequence"/>
</dbReference>
<dbReference type="UniPathway" id="UPA00557">
    <property type="reaction ID" value="UER00614"/>
</dbReference>
<dbReference type="PANTHER" id="PTHR46382:SF1">
    <property type="entry name" value="PHOSPHATIDATE CYTIDYLYLTRANSFERASE"/>
    <property type="match status" value="1"/>
</dbReference>
<name>U2WUV7_9PROT</name>
<feature type="transmembrane region" description="Helical" evidence="19">
    <location>
        <begin position="138"/>
        <end position="159"/>
    </location>
</feature>
<dbReference type="Pfam" id="PF01148">
    <property type="entry name" value="CTP_transf_1"/>
    <property type="match status" value="1"/>
</dbReference>
<keyword evidence="14" id="KW-0443">Lipid metabolism</keyword>
<dbReference type="PATRIC" id="fig|1397666.3.peg.198"/>
<evidence type="ECO:0000256" key="6">
    <source>
        <dbReference type="ARBA" id="ARBA00012487"/>
    </source>
</evidence>
<dbReference type="GO" id="GO:0004605">
    <property type="term" value="F:phosphatidate cytidylyltransferase activity"/>
    <property type="evidence" value="ECO:0007669"/>
    <property type="project" value="UniProtKB-EC"/>
</dbReference>
<dbReference type="STRING" id="1397666.RS24_00221"/>
<comment type="pathway">
    <text evidence="3 18">Phospholipid metabolism; CDP-diacylglycerol biosynthesis; CDP-diacylglycerol from sn-glycerol 3-phosphate: step 3/3.</text>
</comment>
<dbReference type="eggNOG" id="COG4589">
    <property type="taxonomic scope" value="Bacteria"/>
</dbReference>
<evidence type="ECO:0000256" key="12">
    <source>
        <dbReference type="ARBA" id="ARBA00022695"/>
    </source>
</evidence>
<evidence type="ECO:0000256" key="15">
    <source>
        <dbReference type="ARBA" id="ARBA00023136"/>
    </source>
</evidence>
<evidence type="ECO:0000313" key="21">
    <source>
        <dbReference type="Proteomes" id="UP000016762"/>
    </source>
</evidence>
<evidence type="ECO:0000256" key="19">
    <source>
        <dbReference type="SAM" id="Phobius"/>
    </source>
</evidence>
<keyword evidence="13 19" id="KW-1133">Transmembrane helix</keyword>
<comment type="catalytic activity">
    <reaction evidence="1 18">
        <text>a 1,2-diacyl-sn-glycero-3-phosphate + CTP + H(+) = a CDP-1,2-diacyl-sn-glycerol + diphosphate</text>
        <dbReference type="Rhea" id="RHEA:16229"/>
        <dbReference type="ChEBI" id="CHEBI:15378"/>
        <dbReference type="ChEBI" id="CHEBI:33019"/>
        <dbReference type="ChEBI" id="CHEBI:37563"/>
        <dbReference type="ChEBI" id="CHEBI:58332"/>
        <dbReference type="ChEBI" id="CHEBI:58608"/>
        <dbReference type="EC" id="2.7.7.41"/>
    </reaction>
</comment>
<feature type="transmembrane region" description="Helical" evidence="19">
    <location>
        <begin position="21"/>
        <end position="36"/>
    </location>
</feature>
<comment type="subcellular location">
    <subcellularLocation>
        <location evidence="2">Cell membrane</location>
        <topology evidence="2">Multi-pass membrane protein</topology>
    </subcellularLocation>
</comment>
<dbReference type="PROSITE" id="PS01315">
    <property type="entry name" value="CDS"/>
    <property type="match status" value="1"/>
</dbReference>
<feature type="transmembrane region" description="Helical" evidence="19">
    <location>
        <begin position="114"/>
        <end position="132"/>
    </location>
</feature>
<evidence type="ECO:0000256" key="17">
    <source>
        <dbReference type="ARBA" id="ARBA00023264"/>
    </source>
</evidence>
<keyword evidence="15 19" id="KW-0472">Membrane</keyword>
<dbReference type="InterPro" id="IPR000374">
    <property type="entry name" value="PC_trans"/>
</dbReference>
<comment type="pathway">
    <text evidence="4">Lipid metabolism.</text>
</comment>
<evidence type="ECO:0000256" key="11">
    <source>
        <dbReference type="ARBA" id="ARBA00022692"/>
    </source>
</evidence>
<dbReference type="GO" id="GO:0016024">
    <property type="term" value="P:CDP-diacylglycerol biosynthetic process"/>
    <property type="evidence" value="ECO:0007669"/>
    <property type="project" value="UniProtKB-UniPathway"/>
</dbReference>
<evidence type="ECO:0000256" key="16">
    <source>
        <dbReference type="ARBA" id="ARBA00023209"/>
    </source>
</evidence>
<comment type="caution">
    <text evidence="20">The sequence shown here is derived from an EMBL/GenBank/DDBJ whole genome shotgun (WGS) entry which is preliminary data.</text>
</comment>
<evidence type="ECO:0000256" key="1">
    <source>
        <dbReference type="ARBA" id="ARBA00001698"/>
    </source>
</evidence>
<feature type="transmembrane region" description="Helical" evidence="19">
    <location>
        <begin position="42"/>
        <end position="60"/>
    </location>
</feature>
<dbReference type="OrthoDB" id="9799199at2"/>
<evidence type="ECO:0000256" key="2">
    <source>
        <dbReference type="ARBA" id="ARBA00004651"/>
    </source>
</evidence>
<proteinExistence type="inferred from homology"/>
<accession>U2WUV7</accession>
<protein>
    <recommendedName>
        <fullName evidence="7 18">Phosphatidate cytidylyltransferase</fullName>
        <ecNumber evidence="6 18">2.7.7.41</ecNumber>
    </recommendedName>
</protein>
<keyword evidence="10 18" id="KW-0808">Transferase</keyword>
<evidence type="ECO:0000256" key="9">
    <source>
        <dbReference type="ARBA" id="ARBA00022516"/>
    </source>
</evidence>